<sequence length="1840" mass="208677">MSSLLKQLSAISDKTGSVSFDRKSRSKIHSKSLIFDPKTASAQDYDYLFQVGVEGLEELIDIDKRFSKFRLTLFSETSVTFDRNVQAQDVIDSLDKNVEAFLCLSSKYLSLSPAVKAIEWLVRRYHINIHNAEVLLLTSLSYYDAPIFLKVLNVIPKQHVPAVFEWIKPTKDLLKNPSSASILKIFRSSVEFFKLYSMFIQDQLDHGTLFKGQLMFFLANTIQTMGSFSRNIENFLEMHLPIVLEAVGKFLSPSVKVSSAMKYEIKLSAYSLISVVSALVPFNQETITALTETALQDEFAMDSMARQTLILLGQLWDSFDYENLEVKPFQRIVLTNKINLISEIKQEGYKVNGFLITYFLNNLSSADTVELYKLIDTGKENDYHLILSEILSYISRESGKDVSYLSNPLKNLFAYSPSMFIETMKKVSSNLTISDLEVRLMTTIADDRSVSSELEGIDEPEEPLGDVPESTKDDIEKVEGKWNHGKCNSKTFFSSESDEEFWKIQGILLEHLKTIDHKSFAFLLKKFVKYTFPSIECYSTFLVRLVFTPSVPLRIRLVSLRFVKSRLKESKLYEKSIDAYLLTPFSLLGLSDKQKLIRQEFGELLRVLHNNAEKLHQSKNKSKTTLFMEEQIYDQIPNNKRAIIQPQDALFMLDFVIKNQIIEEAIVDEATLARNLFEKLFKAQKPNSKKLGHLILKTFVLNQWSLSQLSLVLKYSVWQFVGAFNNAVAGSDDRFFFLESQILPYFDLRPSYITEANNISQHFFELVEQKVLLLVGGSSSNSKNEAKEVDWLLNALKLDGELSRATGSRLVDIFDKFKLNESKAKIAGALIDLLVSDDEAPALSFDPLDILHSLSFDLETLLTVLSSVQIVSQVPEQGAVKRRRRSSSSTRQAMAKEEISSLATMHLKKLSIVLDLLEANLKNHKVIAKADLLQSLLKILTDLEYLGNDGDLPVFYAQETLASCMHLTVSHMTDYKDKEDCNIDSTIIRADLIVNSIRSCQSPQVQNRLLLVIADLATICPEIVLHSVMPIFTFMGAHTIRQDDEFSNLALQQTVSKVAPVLAGLNSKKSENEIEFLLTSFAAAFNHIPRHRRLKLFTSLTNTLEPANSLHLIMFLIGQQYSDYTSRHKKFEARDLIEFGSNYIKSFSAEEQLEGFLKYQELWDIIPVEEVEANSEEFNHLIQRPIFGASIASASKSLLINLKSRLIDFVTNVILENDKDTKQSLKLEVAVLLMDDMTLSEDKEKLLDLASRVISLILIKVEELYDVAEFSNVLDNLYTILEVILDILPLNYFVESVTKYLDFSKIFTESDVKIACNFAILAGKKIENECNSNNINDAIKNSVLKKLLPMLMQAVGKEDGIELQQAYLDTFAITVTKFGSSSSAFAEPENSQLLVDFLKNIATSGNLTSDKPELVVSSVNAISSAVSILGIKSIGMFPLIIPPIFKVWDNVHIFDSEGAKFVQASILSMLTCYVKKMPAFMTSSLSKVLLVILKSDSIDSDIRTGILSVITDHMDLRDTIKSLCTIWTGEEFYKVDSPTDLGLYLNTLLSCIDRMDKKTASSQAGLFFKWLTEVFEFRHYAEINDKFDNNTIHRLESVCHECAINYVFKLNDKAFRPLFASLVRWAMEDPSLQSDGKNSRLIAFFRFFNKMQEQLKGIITSYYSYFLDSVASLLQEFAEGKIADTTLRRLVLISLTSSFKYDQDDYWSQSSRFETICDPLLSQLSNIEDSIGKYLVKALSAFVAAVASNEYNEKLVNGFITYISNENGRTNSNSKIWTVRCLKSVFQKSGEQWLSYLPTLIPYIAELLDDEDEEVELEVRKGLVRVIENVLGEPLDRYLS</sequence>
<keyword evidence="12" id="KW-1185">Reference proteome</keyword>
<dbReference type="SMART" id="SM01036">
    <property type="entry name" value="BP28CT"/>
    <property type="match status" value="1"/>
</dbReference>
<dbReference type="GO" id="GO:0000462">
    <property type="term" value="P:maturation of SSU-rRNA from tricistronic rRNA transcript (SSU-rRNA, 5.8S rRNA, LSU-rRNA)"/>
    <property type="evidence" value="ECO:0007669"/>
    <property type="project" value="TreeGrafter"/>
</dbReference>
<evidence type="ECO:0000256" key="5">
    <source>
        <dbReference type="ARBA" id="ARBA00022552"/>
    </source>
</evidence>
<feature type="domain" description="BP28 C-terminal" evidence="10">
    <location>
        <begin position="1557"/>
        <end position="1706"/>
    </location>
</feature>
<name>G8Y079_PICSO</name>
<comment type="subunit">
    <text evidence="9">Component of the ribosomal small subunit (SSU) processome.</text>
</comment>
<dbReference type="InterPro" id="IPR012954">
    <property type="entry name" value="BP28_C_dom"/>
</dbReference>
<dbReference type="GO" id="GO:0045943">
    <property type="term" value="P:positive regulation of transcription by RNA polymerase I"/>
    <property type="evidence" value="ECO:0007669"/>
    <property type="project" value="TreeGrafter"/>
</dbReference>
<dbReference type="Pfam" id="PF08146">
    <property type="entry name" value="BP28CT"/>
    <property type="match status" value="1"/>
</dbReference>
<dbReference type="Pfam" id="PF12397">
    <property type="entry name" value="U3snoRNP10"/>
    <property type="match status" value="1"/>
</dbReference>
<keyword evidence="5 9" id="KW-0698">rRNA processing</keyword>
<gene>
    <name evidence="11" type="primary">Piso0_005887</name>
    <name evidence="11" type="ORF">GNLVRS01_PISO0N24741g</name>
</gene>
<feature type="repeat" description="HEAT" evidence="8">
    <location>
        <begin position="1800"/>
        <end position="1838"/>
    </location>
</feature>
<evidence type="ECO:0000256" key="6">
    <source>
        <dbReference type="ARBA" id="ARBA00023242"/>
    </source>
</evidence>
<dbReference type="Gene3D" id="1.25.10.10">
    <property type="entry name" value="Leucine-rich Repeat Variant"/>
    <property type="match status" value="2"/>
</dbReference>
<keyword evidence="6 9" id="KW-0539">Nucleus</keyword>
<evidence type="ECO:0000256" key="2">
    <source>
        <dbReference type="ARBA" id="ARBA00010559"/>
    </source>
</evidence>
<accession>G8Y079</accession>
<dbReference type="PANTHER" id="PTHR13457:SF1">
    <property type="entry name" value="HEAT REPEAT-CONTAINING PROTEIN 1"/>
    <property type="match status" value="1"/>
</dbReference>
<dbReference type="HOGENOM" id="CLU_001128_3_1_1"/>
<evidence type="ECO:0000256" key="9">
    <source>
        <dbReference type="RuleBase" id="RU367065"/>
    </source>
</evidence>
<evidence type="ECO:0000256" key="1">
    <source>
        <dbReference type="ARBA" id="ARBA00004604"/>
    </source>
</evidence>
<evidence type="ECO:0000313" key="12">
    <source>
        <dbReference type="Proteomes" id="UP000005222"/>
    </source>
</evidence>
<evidence type="ECO:0000313" key="11">
    <source>
        <dbReference type="EMBL" id="CCE87338.1"/>
    </source>
</evidence>
<proteinExistence type="inferred from homology"/>
<dbReference type="InterPro" id="IPR056473">
    <property type="entry name" value="HEAT_Utp10/HEAT1"/>
</dbReference>
<dbReference type="PANTHER" id="PTHR13457">
    <property type="entry name" value="BAP28"/>
    <property type="match status" value="1"/>
</dbReference>
<dbReference type="Proteomes" id="UP000005222">
    <property type="component" value="Chromosome N"/>
</dbReference>
<evidence type="ECO:0000259" key="10">
    <source>
        <dbReference type="SMART" id="SM01036"/>
    </source>
</evidence>
<dbReference type="SUPFAM" id="SSF48371">
    <property type="entry name" value="ARM repeat"/>
    <property type="match status" value="2"/>
</dbReference>
<comment type="subcellular location">
    <subcellularLocation>
        <location evidence="1 9">Nucleus</location>
        <location evidence="1 9">Nucleolus</location>
    </subcellularLocation>
</comment>
<dbReference type="OMA" id="GEPFDRY"/>
<protein>
    <recommendedName>
        <fullName evidence="3 9">U3 small nucleolar RNA-associated protein 10</fullName>
    </recommendedName>
</protein>
<dbReference type="Pfam" id="PF23243">
    <property type="entry name" value="HEAT_HEATR1"/>
    <property type="match status" value="1"/>
</dbReference>
<evidence type="ECO:0000256" key="4">
    <source>
        <dbReference type="ARBA" id="ARBA00022517"/>
    </source>
</evidence>
<dbReference type="eggNOG" id="KOG1837">
    <property type="taxonomic scope" value="Eukaryota"/>
</dbReference>
<dbReference type="InterPro" id="IPR021133">
    <property type="entry name" value="HEAT_type_2"/>
</dbReference>
<dbReference type="OrthoDB" id="31183at2759"/>
<organism evidence="11 12">
    <name type="scientific">Pichia sorbitophila (strain ATCC MYA-4447 / BCRC 22081 / CBS 7064 / NBRC 10061 / NRRL Y-12695)</name>
    <name type="common">Hybrid yeast</name>
    <dbReference type="NCBI Taxonomy" id="559304"/>
    <lineage>
        <taxon>Eukaryota</taxon>
        <taxon>Fungi</taxon>
        <taxon>Dikarya</taxon>
        <taxon>Ascomycota</taxon>
        <taxon>Saccharomycotina</taxon>
        <taxon>Pichiomycetes</taxon>
        <taxon>Debaryomycetaceae</taxon>
        <taxon>Millerozyma</taxon>
    </lineage>
</organism>
<dbReference type="InParanoid" id="G8Y079"/>
<keyword evidence="4 9" id="KW-0690">Ribosome biogenesis</keyword>
<dbReference type="InterPro" id="IPR022125">
    <property type="entry name" value="U3snoRNP10_N"/>
</dbReference>
<evidence type="ECO:0000256" key="8">
    <source>
        <dbReference type="PROSITE-ProRule" id="PRU00103"/>
    </source>
</evidence>
<dbReference type="InterPro" id="IPR011989">
    <property type="entry name" value="ARM-like"/>
</dbReference>
<keyword evidence="7 9" id="KW-0687">Ribonucleoprotein</keyword>
<dbReference type="InterPro" id="IPR016024">
    <property type="entry name" value="ARM-type_fold"/>
</dbReference>
<reference evidence="11 12" key="1">
    <citation type="journal article" date="2012" name="G3 (Bethesda)">
        <title>Pichia sorbitophila, an interspecies yeast hybrid reveals early steps of genome resolution following polyploidization.</title>
        <authorList>
            <person name="Leh Louis V."/>
            <person name="Despons L."/>
            <person name="Friedrich A."/>
            <person name="Martin T."/>
            <person name="Durrens P."/>
            <person name="Casaregola S."/>
            <person name="Neuveglise C."/>
            <person name="Fairhead C."/>
            <person name="Marck C."/>
            <person name="Cruz J.A."/>
            <person name="Straub M.L."/>
            <person name="Kugler V."/>
            <person name="Sacerdot C."/>
            <person name="Uzunov Z."/>
            <person name="Thierry A."/>
            <person name="Weiss S."/>
            <person name="Bleykasten C."/>
            <person name="De Montigny J."/>
            <person name="Jacques N."/>
            <person name="Jung P."/>
            <person name="Lemaire M."/>
            <person name="Mallet S."/>
            <person name="Morel G."/>
            <person name="Richard G.F."/>
            <person name="Sarkar A."/>
            <person name="Savel G."/>
            <person name="Schacherer J."/>
            <person name="Seret M.L."/>
            <person name="Talla E."/>
            <person name="Samson G."/>
            <person name="Jubin C."/>
            <person name="Poulain J."/>
            <person name="Vacherie B."/>
            <person name="Barbe V."/>
            <person name="Pelletier E."/>
            <person name="Sherman D.J."/>
            <person name="Westhof E."/>
            <person name="Weissenbach J."/>
            <person name="Baret P.V."/>
            <person name="Wincker P."/>
            <person name="Gaillardin C."/>
            <person name="Dujon B."/>
            <person name="Souciet J.L."/>
        </authorList>
    </citation>
    <scope>NUCLEOTIDE SEQUENCE [LARGE SCALE GENOMIC DNA]</scope>
    <source>
        <strain evidence="12">ATCC MYA-4447 / BCRC 22081 / CBS 7064 / NBRC 10061 / NRRL Y-12695</strain>
    </source>
</reference>
<dbReference type="STRING" id="559304.G8Y079"/>
<dbReference type="GO" id="GO:0030686">
    <property type="term" value="C:90S preribosome"/>
    <property type="evidence" value="ECO:0007669"/>
    <property type="project" value="TreeGrafter"/>
</dbReference>
<evidence type="ECO:0000256" key="7">
    <source>
        <dbReference type="ARBA" id="ARBA00023274"/>
    </source>
</evidence>
<evidence type="ECO:0000256" key="3">
    <source>
        <dbReference type="ARBA" id="ARBA00015399"/>
    </source>
</evidence>
<dbReference type="FunCoup" id="G8Y079">
    <property type="interactions" value="1895"/>
</dbReference>
<comment type="similarity">
    <text evidence="2 9">Belongs to the HEATR1/UTP10 family.</text>
</comment>
<dbReference type="GO" id="GO:0034455">
    <property type="term" value="C:t-UTP complex"/>
    <property type="evidence" value="ECO:0007669"/>
    <property type="project" value="TreeGrafter"/>
</dbReference>
<dbReference type="EMBL" id="FO082046">
    <property type="protein sequence ID" value="CCE87338.1"/>
    <property type="molecule type" value="Genomic_DNA"/>
</dbReference>
<dbReference type="PROSITE" id="PS50077">
    <property type="entry name" value="HEAT_REPEAT"/>
    <property type="match status" value="1"/>
</dbReference>
<dbReference type="InterPro" id="IPR040191">
    <property type="entry name" value="UTP10"/>
</dbReference>
<comment type="function">
    <text evidence="9">Involved in nucleolar processing of pre-18S ribosomal RNA.</text>
</comment>
<dbReference type="GO" id="GO:0032040">
    <property type="term" value="C:small-subunit processome"/>
    <property type="evidence" value="ECO:0007669"/>
    <property type="project" value="TreeGrafter"/>
</dbReference>
<dbReference type="GO" id="GO:0030515">
    <property type="term" value="F:snoRNA binding"/>
    <property type="evidence" value="ECO:0007669"/>
    <property type="project" value="TreeGrafter"/>
</dbReference>